<name>A0ABM8LKN5_9BURK</name>
<organism evidence="1 2">
    <name type="scientific">Achromobacter mucicolens</name>
    <dbReference type="NCBI Taxonomy" id="1389922"/>
    <lineage>
        <taxon>Bacteria</taxon>
        <taxon>Pseudomonadati</taxon>
        <taxon>Pseudomonadota</taxon>
        <taxon>Betaproteobacteria</taxon>
        <taxon>Burkholderiales</taxon>
        <taxon>Alcaligenaceae</taxon>
        <taxon>Achromobacter</taxon>
    </lineage>
</organism>
<dbReference type="EMBL" id="CADIKR010000009">
    <property type="protein sequence ID" value="CAB3917346.1"/>
    <property type="molecule type" value="Genomic_DNA"/>
</dbReference>
<proteinExistence type="predicted"/>
<keyword evidence="2" id="KW-1185">Reference proteome</keyword>
<reference evidence="1 2" key="1">
    <citation type="submission" date="2020-04" db="EMBL/GenBank/DDBJ databases">
        <authorList>
            <person name="De Canck E."/>
        </authorList>
    </citation>
    <scope>NUCLEOTIDE SEQUENCE [LARGE SCALE GENOMIC DNA]</scope>
    <source>
        <strain evidence="1 2">LMG 3415</strain>
    </source>
</reference>
<comment type="caution">
    <text evidence="1">The sequence shown here is derived from an EMBL/GenBank/DDBJ whole genome shotgun (WGS) entry which is preliminary data.</text>
</comment>
<evidence type="ECO:0000313" key="1">
    <source>
        <dbReference type="EMBL" id="CAB3917346.1"/>
    </source>
</evidence>
<gene>
    <name evidence="1" type="ORF">LMG3415_05312</name>
</gene>
<dbReference type="RefSeq" id="WP_180100494.1">
    <property type="nucleotide sequence ID" value="NZ_CADIKR010000009.1"/>
</dbReference>
<sequence length="90" mass="10080">MDNTRLGQITALEMAVAWLFASAQPRGNFTPEEQVKLLRDTMTPQVRKFLEAGKMRPMDQTDVTSAFTGTLEAIERHARAFANVAPKLDE</sequence>
<protein>
    <submittedName>
        <fullName evidence="1">Uncharacterized protein</fullName>
    </submittedName>
</protein>
<evidence type="ECO:0000313" key="2">
    <source>
        <dbReference type="Proteomes" id="UP000507140"/>
    </source>
</evidence>
<accession>A0ABM8LKN5</accession>
<dbReference type="Proteomes" id="UP000507140">
    <property type="component" value="Unassembled WGS sequence"/>
</dbReference>